<proteinExistence type="predicted"/>
<evidence type="ECO:0000313" key="2">
    <source>
        <dbReference type="Proteomes" id="UP000515163"/>
    </source>
</evidence>
<feature type="domain" description="Reverse transcriptase" evidence="1">
    <location>
        <begin position="325"/>
        <end position="512"/>
    </location>
</feature>
<evidence type="ECO:0000313" key="3">
    <source>
        <dbReference type="RefSeq" id="XP_031567127.1"/>
    </source>
</evidence>
<dbReference type="GeneID" id="116302065"/>
<dbReference type="PROSITE" id="PS50878">
    <property type="entry name" value="RT_POL"/>
    <property type="match status" value="1"/>
</dbReference>
<dbReference type="PANTHER" id="PTHR46670:SF3">
    <property type="entry name" value="ENDONUCLEASE_EXONUCLEASE_PHOSPHATASE DOMAIN-CONTAINING PROTEIN"/>
    <property type="match status" value="1"/>
</dbReference>
<dbReference type="Proteomes" id="UP000515163">
    <property type="component" value="Unplaced"/>
</dbReference>
<protein>
    <submittedName>
        <fullName evidence="3">Uncharacterized protein LOC116302065</fullName>
    </submittedName>
</protein>
<dbReference type="InterPro" id="IPR000477">
    <property type="entry name" value="RT_dom"/>
</dbReference>
<gene>
    <name evidence="3" type="primary">LOC116302065</name>
</gene>
<evidence type="ECO:0000259" key="1">
    <source>
        <dbReference type="PROSITE" id="PS50878"/>
    </source>
</evidence>
<dbReference type="InterPro" id="IPR043502">
    <property type="entry name" value="DNA/RNA_pol_sf"/>
</dbReference>
<keyword evidence="2" id="KW-1185">Reference proteome</keyword>
<dbReference type="AlphaFoldDB" id="A0A6P8IK47"/>
<sequence length="512" mass="57871">MGLKQHVTIPTHVEGHTLELMITREQDSVIASTPVADRYLSDHASVLCTCNTNKPRLRVTEISYRKLRAIDLDQLRDDLRESDLCMNEVIDVTELSKSYQSTLSSLLDKHAPLKTKTVVNRQRVPWFNCDIKNAIRSRRKAERKWRSSKSFIDYQAFKTARNYATHVMNGARHILVSMGLKQQVTIPTHIEGHTLDLLITREQDSVIASSPIADRYLSDHASVLYETPPDVLAASFGNNFIQKIDTITSSLRSCDSTTNNDHLIDTHEELDGEPLTAFEPLTTDQVAQLIRNASQKSCPLDPLPTSVLLQVLDVLLPVITRLINLSLLSGTFPSDWKLALVRPLLKPGKHEVEFKNFCPVSNLRYVSKLTESVACNQMKNHMAKNGLHLKLQSAYKQHHSTESALIKVKNDILMYMEEQKVTLLVLLDLTAAFDTVQHHVLLHRLMSRFGVVEDALKWFISYPTNRCQRVAVNGGISDIFRIKDGVPQGSCLGPLLFTIYTSKLFDIVEKQL</sequence>
<dbReference type="SUPFAM" id="SSF56672">
    <property type="entry name" value="DNA/RNA polymerases"/>
    <property type="match status" value="1"/>
</dbReference>
<name>A0A6P8IK47_ACTTE</name>
<dbReference type="Pfam" id="PF00078">
    <property type="entry name" value="RVT_1"/>
    <property type="match status" value="1"/>
</dbReference>
<dbReference type="OrthoDB" id="5988155at2759"/>
<reference evidence="3" key="1">
    <citation type="submission" date="2025-08" db="UniProtKB">
        <authorList>
            <consortium name="RefSeq"/>
        </authorList>
    </citation>
    <scope>IDENTIFICATION</scope>
    <source>
        <tissue evidence="3">Tentacle</tissue>
    </source>
</reference>
<dbReference type="RefSeq" id="XP_031567127.1">
    <property type="nucleotide sequence ID" value="XM_031711267.1"/>
</dbReference>
<dbReference type="InParanoid" id="A0A6P8IK47"/>
<accession>A0A6P8IK47</accession>
<dbReference type="PANTHER" id="PTHR46670">
    <property type="entry name" value="ENDO/EXONUCLEASE/PHOSPHATASE DOMAIN-CONTAINING PROTEIN"/>
    <property type="match status" value="1"/>
</dbReference>
<organism evidence="2 3">
    <name type="scientific">Actinia tenebrosa</name>
    <name type="common">Australian red waratah sea anemone</name>
    <dbReference type="NCBI Taxonomy" id="6105"/>
    <lineage>
        <taxon>Eukaryota</taxon>
        <taxon>Metazoa</taxon>
        <taxon>Cnidaria</taxon>
        <taxon>Anthozoa</taxon>
        <taxon>Hexacorallia</taxon>
        <taxon>Actiniaria</taxon>
        <taxon>Actiniidae</taxon>
        <taxon>Actinia</taxon>
    </lineage>
</organism>
<dbReference type="KEGG" id="aten:116302065"/>